<dbReference type="Proteomes" id="UP001501490">
    <property type="component" value="Unassembled WGS sequence"/>
</dbReference>
<dbReference type="Gene3D" id="3.90.1580.10">
    <property type="entry name" value="paralog of FGE (formylglycine-generating enzyme)"/>
    <property type="match status" value="1"/>
</dbReference>
<evidence type="ECO:0000313" key="3">
    <source>
        <dbReference type="Proteomes" id="UP001501490"/>
    </source>
</evidence>
<dbReference type="PANTHER" id="PTHR23150:SF19">
    <property type="entry name" value="FORMYLGLYCINE-GENERATING ENZYME"/>
    <property type="match status" value="1"/>
</dbReference>
<keyword evidence="3" id="KW-1185">Reference proteome</keyword>
<dbReference type="InterPro" id="IPR042095">
    <property type="entry name" value="SUMF_sf"/>
</dbReference>
<name>A0ABP6ZMZ2_9ACTN</name>
<protein>
    <recommendedName>
        <fullName evidence="1">Sulfatase-modifying factor enzyme-like domain-containing protein</fullName>
    </recommendedName>
</protein>
<dbReference type="SUPFAM" id="SSF56436">
    <property type="entry name" value="C-type lectin-like"/>
    <property type="match status" value="1"/>
</dbReference>
<dbReference type="InterPro" id="IPR005532">
    <property type="entry name" value="SUMF_dom"/>
</dbReference>
<dbReference type="PANTHER" id="PTHR23150">
    <property type="entry name" value="SULFATASE MODIFYING FACTOR 1, 2"/>
    <property type="match status" value="1"/>
</dbReference>
<dbReference type="RefSeq" id="WP_344802662.1">
    <property type="nucleotide sequence ID" value="NZ_BAABAB010000009.1"/>
</dbReference>
<evidence type="ECO:0000259" key="1">
    <source>
        <dbReference type="Pfam" id="PF03781"/>
    </source>
</evidence>
<comment type="caution">
    <text evidence="2">The sequence shown here is derived from an EMBL/GenBank/DDBJ whole genome shotgun (WGS) entry which is preliminary data.</text>
</comment>
<reference evidence="3" key="1">
    <citation type="journal article" date="2019" name="Int. J. Syst. Evol. Microbiol.">
        <title>The Global Catalogue of Microorganisms (GCM) 10K type strain sequencing project: providing services to taxonomists for standard genome sequencing and annotation.</title>
        <authorList>
            <consortium name="The Broad Institute Genomics Platform"/>
            <consortium name="The Broad Institute Genome Sequencing Center for Infectious Disease"/>
            <person name="Wu L."/>
            <person name="Ma J."/>
        </authorList>
    </citation>
    <scope>NUCLEOTIDE SEQUENCE [LARGE SCALE GENOMIC DNA]</scope>
    <source>
        <strain evidence="3">JCM 16929</strain>
    </source>
</reference>
<proteinExistence type="predicted"/>
<dbReference type="EMBL" id="BAABAB010000009">
    <property type="protein sequence ID" value="GAA3612944.1"/>
    <property type="molecule type" value="Genomic_DNA"/>
</dbReference>
<feature type="domain" description="Sulfatase-modifying factor enzyme-like" evidence="1">
    <location>
        <begin position="129"/>
        <end position="262"/>
    </location>
</feature>
<dbReference type="InterPro" id="IPR010982">
    <property type="entry name" value="Lambda_DNA-bd_dom_sf"/>
</dbReference>
<dbReference type="Gene3D" id="1.10.260.40">
    <property type="entry name" value="lambda repressor-like DNA-binding domains"/>
    <property type="match status" value="1"/>
</dbReference>
<dbReference type="InterPro" id="IPR016187">
    <property type="entry name" value="CTDL_fold"/>
</dbReference>
<dbReference type="InterPro" id="IPR051043">
    <property type="entry name" value="Sulfatase_Mod_Factor_Kinase"/>
</dbReference>
<dbReference type="Pfam" id="PF03781">
    <property type="entry name" value="FGE-sulfatase"/>
    <property type="match status" value="1"/>
</dbReference>
<sequence>MPLVTQWTGREIKAFRTAMRMSLLDLSHELSVSDRIIARWESEGNNCIPRMINQAGLDTLLARAGADVHGRFVGLLAAADGPALHQLAEPAENPTISGRYTRHPRDGRLMARIPEGIFLGGAQCEPAWVDEFYIDVFPVTNADYARFCAATGHPVPQYWDGGRCAQRHYDHPVVEVSWRDAQAFATWAGKTLPAASQWEKAARGTTGATFPWGDQRTAAKCNVRETGVGATTSVSRYHSGVSPYGVYDLVGNVWEWCSTSSTKGRFELKGSAFTSPLFRGEPAVWNDANDFMHDDDTGFRCACTPEQMVP</sequence>
<evidence type="ECO:0000313" key="2">
    <source>
        <dbReference type="EMBL" id="GAA3612944.1"/>
    </source>
</evidence>
<gene>
    <name evidence="2" type="ORF">GCM10022236_13400</name>
</gene>
<accession>A0ABP6ZMZ2</accession>
<organism evidence="2 3">
    <name type="scientific">Microlunatus ginsengisoli</name>
    <dbReference type="NCBI Taxonomy" id="363863"/>
    <lineage>
        <taxon>Bacteria</taxon>
        <taxon>Bacillati</taxon>
        <taxon>Actinomycetota</taxon>
        <taxon>Actinomycetes</taxon>
        <taxon>Propionibacteriales</taxon>
        <taxon>Propionibacteriaceae</taxon>
        <taxon>Microlunatus</taxon>
    </lineage>
</organism>